<keyword evidence="2" id="KW-1185">Reference proteome</keyword>
<organism evidence="1 2">
    <name type="scientific">Diphasiastrum complanatum</name>
    <name type="common">Issler's clubmoss</name>
    <name type="synonym">Lycopodium complanatum</name>
    <dbReference type="NCBI Taxonomy" id="34168"/>
    <lineage>
        <taxon>Eukaryota</taxon>
        <taxon>Viridiplantae</taxon>
        <taxon>Streptophyta</taxon>
        <taxon>Embryophyta</taxon>
        <taxon>Tracheophyta</taxon>
        <taxon>Lycopodiopsida</taxon>
        <taxon>Lycopodiales</taxon>
        <taxon>Lycopodiaceae</taxon>
        <taxon>Lycopodioideae</taxon>
        <taxon>Diphasiastrum</taxon>
    </lineage>
</organism>
<accession>A0ACC2EHI5</accession>
<evidence type="ECO:0000313" key="2">
    <source>
        <dbReference type="Proteomes" id="UP001162992"/>
    </source>
</evidence>
<gene>
    <name evidence="1" type="ORF">O6H91_02G082600</name>
</gene>
<evidence type="ECO:0000313" key="1">
    <source>
        <dbReference type="EMBL" id="KAJ7565947.1"/>
    </source>
</evidence>
<proteinExistence type="predicted"/>
<comment type="caution">
    <text evidence="1">The sequence shown here is derived from an EMBL/GenBank/DDBJ whole genome shotgun (WGS) entry which is preliminary data.</text>
</comment>
<reference evidence="2" key="1">
    <citation type="journal article" date="2024" name="Proc. Natl. Acad. Sci. U.S.A.">
        <title>Extraordinary preservation of gene collinearity over three hundred million years revealed in homosporous lycophytes.</title>
        <authorList>
            <person name="Li C."/>
            <person name="Wickell D."/>
            <person name="Kuo L.Y."/>
            <person name="Chen X."/>
            <person name="Nie B."/>
            <person name="Liao X."/>
            <person name="Peng D."/>
            <person name="Ji J."/>
            <person name="Jenkins J."/>
            <person name="Williams M."/>
            <person name="Shu S."/>
            <person name="Plott C."/>
            <person name="Barry K."/>
            <person name="Rajasekar S."/>
            <person name="Grimwood J."/>
            <person name="Han X."/>
            <person name="Sun S."/>
            <person name="Hou Z."/>
            <person name="He W."/>
            <person name="Dai G."/>
            <person name="Sun C."/>
            <person name="Schmutz J."/>
            <person name="Leebens-Mack J.H."/>
            <person name="Li F.W."/>
            <person name="Wang L."/>
        </authorList>
    </citation>
    <scope>NUCLEOTIDE SEQUENCE [LARGE SCALE GENOMIC DNA]</scope>
    <source>
        <strain evidence="2">cv. PW_Plant_1</strain>
    </source>
</reference>
<protein>
    <submittedName>
        <fullName evidence="1">Uncharacterized protein</fullName>
    </submittedName>
</protein>
<sequence>MEARKTAFIFGLLVSLSLLLAASTANAAASCNLFQLASCLPASRKGGPLPSSACCTSIQKISPDCLCQGVQSGLAKMYNVDIPTALTIPKNCGLQALIPSGYSCGGTLLSYKVPGGK</sequence>
<dbReference type="Proteomes" id="UP001162992">
    <property type="component" value="Chromosome 2"/>
</dbReference>
<name>A0ACC2EHI5_DIPCM</name>
<dbReference type="EMBL" id="CM055093">
    <property type="protein sequence ID" value="KAJ7565947.1"/>
    <property type="molecule type" value="Genomic_DNA"/>
</dbReference>